<protein>
    <submittedName>
        <fullName evidence="2">Uncharacterized protein</fullName>
    </submittedName>
</protein>
<accession>A0A376G7D7</accession>
<reference evidence="1 4" key="2">
    <citation type="submission" date="2018-10" db="EMBL/GenBank/DDBJ databases">
        <title>Transmission dynamics of multidrug resistant bacteria on intensive care unit surfaces.</title>
        <authorList>
            <person name="D'Souza A.W."/>
            <person name="Potter R.F."/>
            <person name="Wallace M."/>
            <person name="Shupe A."/>
            <person name="Patel S."/>
            <person name="Sun S."/>
            <person name="Gul D."/>
            <person name="Kwon J.H."/>
            <person name="Andleeb S."/>
            <person name="Burnham C.-A.D."/>
            <person name="Dantas G."/>
        </authorList>
    </citation>
    <scope>NUCLEOTIDE SEQUENCE [LARGE SCALE GENOMIC DNA]</scope>
    <source>
        <strain evidence="1 4">WF_348</strain>
    </source>
</reference>
<sequence length="160" mass="18487">MKTLLSIFLSVSFFFGLTLPELRTDFENASKSSNNVSILYNKLDDYSGDNQTIIAYKGASKILKARYIKDKETKKQYFTDGATLINNSIKKDSKDVENRLIRLIIQENIPKFIKYNQNIQEDKTFIVENYSSAPKEVKTLVKSYAKKYNTFTAQQLKKLN</sequence>
<evidence type="ECO:0000313" key="3">
    <source>
        <dbReference type="Proteomes" id="UP000254737"/>
    </source>
</evidence>
<evidence type="ECO:0000313" key="2">
    <source>
        <dbReference type="EMBL" id="STD55253.1"/>
    </source>
</evidence>
<dbReference type="STRING" id="343874.GCA_000805695_02814"/>
<reference evidence="2 3" key="1">
    <citation type="submission" date="2018-06" db="EMBL/GenBank/DDBJ databases">
        <authorList>
            <consortium name="Pathogen Informatics"/>
            <person name="Doyle S."/>
        </authorList>
    </citation>
    <scope>NUCLEOTIDE SEQUENCE [LARGE SCALE GENOMIC DNA]</scope>
    <source>
        <strain evidence="2 3">NCTC13456</strain>
    </source>
</reference>
<dbReference type="EMBL" id="RHPO01000031">
    <property type="protein sequence ID" value="RRT89537.1"/>
    <property type="molecule type" value="Genomic_DNA"/>
</dbReference>
<dbReference type="EMBL" id="UFXS01000001">
    <property type="protein sequence ID" value="STD55253.1"/>
    <property type="molecule type" value="Genomic_DNA"/>
</dbReference>
<dbReference type="RefSeq" id="WP_114999680.1">
    <property type="nucleotide sequence ID" value="NZ_RHPN01000031.1"/>
</dbReference>
<gene>
    <name evidence="1" type="ORF">EGI89_12080</name>
    <name evidence="2" type="ORF">NCTC13456_01438</name>
</gene>
<organism evidence="2 3">
    <name type="scientific">Empedobacter falsenii</name>
    <dbReference type="NCBI Taxonomy" id="343874"/>
    <lineage>
        <taxon>Bacteria</taxon>
        <taxon>Pseudomonadati</taxon>
        <taxon>Bacteroidota</taxon>
        <taxon>Flavobacteriia</taxon>
        <taxon>Flavobacteriales</taxon>
        <taxon>Weeksellaceae</taxon>
        <taxon>Empedobacter</taxon>
    </lineage>
</organism>
<dbReference type="Proteomes" id="UP000267844">
    <property type="component" value="Unassembled WGS sequence"/>
</dbReference>
<evidence type="ECO:0000313" key="4">
    <source>
        <dbReference type="Proteomes" id="UP000267844"/>
    </source>
</evidence>
<dbReference type="Proteomes" id="UP000254737">
    <property type="component" value="Unassembled WGS sequence"/>
</dbReference>
<dbReference type="AlphaFoldDB" id="A0A376G7D7"/>
<name>A0A376G7D7_9FLAO</name>
<proteinExistence type="predicted"/>
<evidence type="ECO:0000313" key="1">
    <source>
        <dbReference type="EMBL" id="RRT89537.1"/>
    </source>
</evidence>